<keyword evidence="5" id="KW-0175">Coiled coil</keyword>
<gene>
    <name evidence="9" type="ORF">MATL_G00106110</name>
</gene>
<sequence length="596" mass="65355">MGKIREAGTGRMKETRMNMENLSKPELLTLFSILEGELEARDLVIEALRAQHRDAFVQERYGKYDLSDPFLALQRDSEVVRGQAPGERAAPACPNPLAVLKLVMSHCKRMQEKMMAQLAAAESRHRKVIADLEEEKRRHAQDTAEGDDVTYMLEKERERLLQQLDFEKAQVKRLEKEQKKLSGQAEEDRAQHKQLSSALAKECKRASAQAQEEGQRVAELSRRLEEEQGAAQALRVELEAERRRALQMEAQAEKQLAEFDTEREQLRAQLKREEGRCRELQEEAETLRRALGRGGAEEAKTPPRKATLASTASQTEHWERSPAKASTPPKMNGHHISKEAEASKPSQESVVENGGLHSPVHPHLGLSPSSPASSPLTSSPCSSPILAKRLAGIASTGYQSSYQAGINQRFQAARHKFQTQAELEQQQQHQGGGSGPHSPRDLSPTTTPPAENSSAKQLARNTVTQVLSRFTSQQGGAKAPAPNSSPFGTDYRNLAASSPTSKASSPLSPGIKSPTIPRVERGHPPPSPRKSRASPLPQPPRAPPAEPATSPSSPAAAASTAHKRVPKRWTCSCPLPANRWHSPILSTVQHGCTPQG</sequence>
<dbReference type="GO" id="GO:0042995">
    <property type="term" value="C:cell projection"/>
    <property type="evidence" value="ECO:0007669"/>
    <property type="project" value="UniProtKB-SubCell"/>
</dbReference>
<keyword evidence="4" id="KW-0597">Phosphoprotein</keyword>
<dbReference type="InterPro" id="IPR019131">
    <property type="entry name" value="Cortactin-binding_p2_N"/>
</dbReference>
<comment type="subcellular location">
    <subcellularLocation>
        <location evidence="1">Cell projection</location>
    </subcellularLocation>
    <subcellularLocation>
        <location evidence="2">Cytoplasm</location>
    </subcellularLocation>
</comment>
<feature type="region of interest" description="Disordered" evidence="7">
    <location>
        <begin position="470"/>
        <end position="567"/>
    </location>
</feature>
<evidence type="ECO:0000313" key="10">
    <source>
        <dbReference type="Proteomes" id="UP001046870"/>
    </source>
</evidence>
<dbReference type="GO" id="GO:0005737">
    <property type="term" value="C:cytoplasm"/>
    <property type="evidence" value="ECO:0007669"/>
    <property type="project" value="UniProtKB-SubCell"/>
</dbReference>
<dbReference type="Pfam" id="PF09727">
    <property type="entry name" value="CortBP2"/>
    <property type="match status" value="1"/>
</dbReference>
<dbReference type="PANTHER" id="PTHR23166">
    <property type="entry name" value="FILAMIN/GPBP-INTERACTING PROTEIN"/>
    <property type="match status" value="1"/>
</dbReference>
<dbReference type="AlphaFoldDB" id="A0A9D3PYY2"/>
<dbReference type="EMBL" id="JAFDVH010000008">
    <property type="protein sequence ID" value="KAG7472174.1"/>
    <property type="molecule type" value="Genomic_DNA"/>
</dbReference>
<evidence type="ECO:0000259" key="8">
    <source>
        <dbReference type="Pfam" id="PF09727"/>
    </source>
</evidence>
<evidence type="ECO:0000313" key="9">
    <source>
        <dbReference type="EMBL" id="KAG7472174.1"/>
    </source>
</evidence>
<evidence type="ECO:0000256" key="4">
    <source>
        <dbReference type="ARBA" id="ARBA00022553"/>
    </source>
</evidence>
<feature type="region of interest" description="Disordered" evidence="7">
    <location>
        <begin position="415"/>
        <end position="458"/>
    </location>
</feature>
<evidence type="ECO:0000256" key="2">
    <source>
        <dbReference type="ARBA" id="ARBA00004496"/>
    </source>
</evidence>
<feature type="compositionally biased region" description="Pro residues" evidence="7">
    <location>
        <begin position="536"/>
        <end position="546"/>
    </location>
</feature>
<feature type="region of interest" description="Disordered" evidence="7">
    <location>
        <begin position="179"/>
        <end position="200"/>
    </location>
</feature>
<dbReference type="Proteomes" id="UP001046870">
    <property type="component" value="Chromosome 8"/>
</dbReference>
<organism evidence="9 10">
    <name type="scientific">Megalops atlanticus</name>
    <name type="common">Tarpon</name>
    <name type="synonym">Clupea gigantea</name>
    <dbReference type="NCBI Taxonomy" id="7932"/>
    <lineage>
        <taxon>Eukaryota</taxon>
        <taxon>Metazoa</taxon>
        <taxon>Chordata</taxon>
        <taxon>Craniata</taxon>
        <taxon>Vertebrata</taxon>
        <taxon>Euteleostomi</taxon>
        <taxon>Actinopterygii</taxon>
        <taxon>Neopterygii</taxon>
        <taxon>Teleostei</taxon>
        <taxon>Elopiformes</taxon>
        <taxon>Megalopidae</taxon>
        <taxon>Megalops</taxon>
    </lineage>
</organism>
<dbReference type="OrthoDB" id="6021133at2759"/>
<evidence type="ECO:0000256" key="1">
    <source>
        <dbReference type="ARBA" id="ARBA00004316"/>
    </source>
</evidence>
<dbReference type="PANTHER" id="PTHR23166:SF9">
    <property type="entry name" value="CTTNBP2 N-TERMINAL-LIKE PROTEIN"/>
    <property type="match status" value="1"/>
</dbReference>
<evidence type="ECO:0000256" key="6">
    <source>
        <dbReference type="ARBA" id="ARBA00023273"/>
    </source>
</evidence>
<feature type="region of interest" description="Disordered" evidence="7">
    <location>
        <begin position="288"/>
        <end position="381"/>
    </location>
</feature>
<proteinExistence type="predicted"/>
<comment type="caution">
    <text evidence="9">The sequence shown here is derived from an EMBL/GenBank/DDBJ whole genome shotgun (WGS) entry which is preliminary data.</text>
</comment>
<reference evidence="9" key="1">
    <citation type="submission" date="2021-01" db="EMBL/GenBank/DDBJ databases">
        <authorList>
            <person name="Zahm M."/>
            <person name="Roques C."/>
            <person name="Cabau C."/>
            <person name="Klopp C."/>
            <person name="Donnadieu C."/>
            <person name="Jouanno E."/>
            <person name="Lampietro C."/>
            <person name="Louis A."/>
            <person name="Herpin A."/>
            <person name="Echchiki A."/>
            <person name="Berthelot C."/>
            <person name="Parey E."/>
            <person name="Roest-Crollius H."/>
            <person name="Braasch I."/>
            <person name="Postlethwait J."/>
            <person name="Bobe J."/>
            <person name="Montfort J."/>
            <person name="Bouchez O."/>
            <person name="Begum T."/>
            <person name="Mejri S."/>
            <person name="Adams A."/>
            <person name="Chen W.-J."/>
            <person name="Guiguen Y."/>
        </authorList>
    </citation>
    <scope>NUCLEOTIDE SEQUENCE</scope>
    <source>
        <strain evidence="9">YG-15Mar2019-1</strain>
        <tissue evidence="9">Brain</tissue>
    </source>
</reference>
<feature type="compositionally biased region" description="Polar residues" evidence="7">
    <location>
        <begin position="443"/>
        <end position="458"/>
    </location>
</feature>
<keyword evidence="3" id="KW-0963">Cytoplasm</keyword>
<feature type="compositionally biased region" description="Low complexity" evidence="7">
    <location>
        <begin position="495"/>
        <end position="509"/>
    </location>
</feature>
<accession>A0A9D3PYY2</accession>
<feature type="domain" description="Cortactin-binding protein-2 N-terminal" evidence="8">
    <location>
        <begin position="21"/>
        <end position="205"/>
    </location>
</feature>
<evidence type="ECO:0000256" key="7">
    <source>
        <dbReference type="SAM" id="MobiDB-lite"/>
    </source>
</evidence>
<protein>
    <recommendedName>
        <fullName evidence="8">Cortactin-binding protein-2 N-terminal domain-containing protein</fullName>
    </recommendedName>
</protein>
<dbReference type="InterPro" id="IPR050719">
    <property type="entry name" value="Cortactin-Actin_Reg"/>
</dbReference>
<feature type="compositionally biased region" description="Low complexity" evidence="7">
    <location>
        <begin position="547"/>
        <end position="560"/>
    </location>
</feature>
<keyword evidence="10" id="KW-1185">Reference proteome</keyword>
<evidence type="ECO:0000256" key="3">
    <source>
        <dbReference type="ARBA" id="ARBA00022490"/>
    </source>
</evidence>
<feature type="compositionally biased region" description="Low complexity" evidence="7">
    <location>
        <begin position="356"/>
        <end position="381"/>
    </location>
</feature>
<feature type="compositionally biased region" description="Basic and acidic residues" evidence="7">
    <location>
        <begin position="179"/>
        <end position="191"/>
    </location>
</feature>
<name>A0A9D3PYY2_MEGAT</name>
<keyword evidence="6" id="KW-0966">Cell projection</keyword>
<evidence type="ECO:0000256" key="5">
    <source>
        <dbReference type="ARBA" id="ARBA00023054"/>
    </source>
</evidence>